<evidence type="ECO:0000256" key="5">
    <source>
        <dbReference type="ARBA" id="ARBA00022516"/>
    </source>
</evidence>
<keyword evidence="9 13" id="KW-0275">Fatty acid biosynthesis</keyword>
<comment type="similarity">
    <text evidence="2 13">Belongs to the thiolase-like superfamily. FabH family.</text>
</comment>
<evidence type="ECO:0000256" key="9">
    <source>
        <dbReference type="ARBA" id="ARBA00023160"/>
    </source>
</evidence>
<dbReference type="InterPro" id="IPR004655">
    <property type="entry name" value="FabH"/>
</dbReference>
<keyword evidence="8 13" id="KW-0443">Lipid metabolism</keyword>
<dbReference type="GO" id="GO:0044550">
    <property type="term" value="P:secondary metabolite biosynthetic process"/>
    <property type="evidence" value="ECO:0007669"/>
    <property type="project" value="TreeGrafter"/>
</dbReference>
<dbReference type="InterPro" id="IPR016039">
    <property type="entry name" value="Thiolase-like"/>
</dbReference>
<evidence type="ECO:0000256" key="1">
    <source>
        <dbReference type="ARBA" id="ARBA00005194"/>
    </source>
</evidence>
<evidence type="ECO:0000256" key="13">
    <source>
        <dbReference type="HAMAP-Rule" id="MF_01815"/>
    </source>
</evidence>
<dbReference type="NCBIfam" id="TIGR00747">
    <property type="entry name" value="fabH"/>
    <property type="match status" value="1"/>
</dbReference>
<keyword evidence="5 13" id="KW-0444">Lipid biosynthesis</keyword>
<keyword evidence="4 13" id="KW-0963">Cytoplasm</keyword>
<feature type="domain" description="Beta-ketoacyl-[acyl-carrier-protein] synthase III C-terminal" evidence="14">
    <location>
        <begin position="243"/>
        <end position="330"/>
    </location>
</feature>
<accession>A0A259U2X8</accession>
<feature type="domain" description="Beta-ketoacyl-[acyl-carrier-protein] synthase III N-terminal" evidence="15">
    <location>
        <begin position="113"/>
        <end position="191"/>
    </location>
</feature>
<evidence type="ECO:0000256" key="8">
    <source>
        <dbReference type="ARBA" id="ARBA00023098"/>
    </source>
</evidence>
<evidence type="ECO:0000256" key="11">
    <source>
        <dbReference type="ARBA" id="ARBA00023315"/>
    </source>
</evidence>
<dbReference type="GO" id="GO:0004315">
    <property type="term" value="F:3-oxoacyl-[acyl-carrier-protein] synthase activity"/>
    <property type="evidence" value="ECO:0007669"/>
    <property type="project" value="InterPro"/>
</dbReference>
<dbReference type="CDD" id="cd00830">
    <property type="entry name" value="KAS_III"/>
    <property type="match status" value="1"/>
</dbReference>
<dbReference type="GO" id="GO:0006633">
    <property type="term" value="P:fatty acid biosynthetic process"/>
    <property type="evidence" value="ECO:0007669"/>
    <property type="project" value="UniProtKB-UniRule"/>
</dbReference>
<evidence type="ECO:0000256" key="12">
    <source>
        <dbReference type="ARBA" id="ARBA00051096"/>
    </source>
</evidence>
<evidence type="ECO:0000256" key="3">
    <source>
        <dbReference type="ARBA" id="ARBA00012333"/>
    </source>
</evidence>
<dbReference type="GO" id="GO:0005737">
    <property type="term" value="C:cytoplasm"/>
    <property type="evidence" value="ECO:0007669"/>
    <property type="project" value="UniProtKB-SubCell"/>
</dbReference>
<dbReference type="PANTHER" id="PTHR34069:SF2">
    <property type="entry name" value="BETA-KETOACYL-[ACYL-CARRIER-PROTEIN] SYNTHASE III"/>
    <property type="match status" value="1"/>
</dbReference>
<organism evidence="16 17">
    <name type="scientific">Rubricoccus marinus</name>
    <dbReference type="NCBI Taxonomy" id="716817"/>
    <lineage>
        <taxon>Bacteria</taxon>
        <taxon>Pseudomonadati</taxon>
        <taxon>Rhodothermota</taxon>
        <taxon>Rhodothermia</taxon>
        <taxon>Rhodothermales</taxon>
        <taxon>Rubricoccaceae</taxon>
        <taxon>Rubricoccus</taxon>
    </lineage>
</organism>
<gene>
    <name evidence="13" type="primary">fabH</name>
    <name evidence="16" type="ORF">BSZ36_15185</name>
</gene>
<dbReference type="EC" id="2.3.1.180" evidence="3 13"/>
<dbReference type="InterPro" id="IPR013751">
    <property type="entry name" value="ACP_syn_III_N"/>
</dbReference>
<dbReference type="OrthoDB" id="9815506at2"/>
<comment type="function">
    <text evidence="13">Catalyzes the condensation reaction of fatty acid synthesis by the addition to an acyl acceptor of two carbons from malonyl-ACP. Catalyzes the first condensation reaction which initiates fatty acid synthesis and may therefore play a role in governing the total rate of fatty acid production. Possesses both acetoacetyl-ACP synthase and acetyl transacylase activities. Its substrate specificity determines the biosynthesis of branched-chain and/or straight-chain of fatty acids.</text>
</comment>
<dbReference type="Pfam" id="PF08541">
    <property type="entry name" value="ACP_syn_III_C"/>
    <property type="match status" value="1"/>
</dbReference>
<protein>
    <recommendedName>
        <fullName evidence="3 13">Beta-ketoacyl-[acyl-carrier-protein] synthase III</fullName>
        <shortName evidence="13">Beta-ketoacyl-ACP synthase III</shortName>
        <shortName evidence="13">KAS III</shortName>
        <ecNumber evidence="3 13">2.3.1.180</ecNumber>
    </recommendedName>
    <alternativeName>
        <fullName evidence="13">3-oxoacyl-[acyl-carrier-protein] synthase 3</fullName>
    </alternativeName>
    <alternativeName>
        <fullName evidence="13">3-oxoacyl-[acyl-carrier-protein] synthase III</fullName>
    </alternativeName>
</protein>
<evidence type="ECO:0000256" key="7">
    <source>
        <dbReference type="ARBA" id="ARBA00022832"/>
    </source>
</evidence>
<comment type="caution">
    <text evidence="16">The sequence shown here is derived from an EMBL/GenBank/DDBJ whole genome shotgun (WGS) entry which is preliminary data.</text>
</comment>
<sequence>MPQAPRRTAAITAVGAYLPEDRLTNADLEKMVDTNDEWIRSRTGIVERRILRDPNKATAFMATRAAQEALDKRGLSAEDVDVILVATITPDMVFPATACLVQNNLGASGAWGYDISAACSGFLYALSTATSMIESGQAQRILVIGGDTMSRIIDYTDRTTCVIFGDGAGAVLLEANEEGYGVHDSVSYVDGSGAESLCMEAGGSLRPATHATVEAGMHYARQDGRAVFKRAVVGMAEAAAEIMERNRLTADNVDWLVPHQANLRIIDATRKRMDLPAEKVMLNIERYGNTTAGTLPLCLWDWESKLRKGDNIVLAAFGGGFTWGATYLTWAYDGAPEAA</sequence>
<dbReference type="UniPathway" id="UPA00094"/>
<dbReference type="InterPro" id="IPR013747">
    <property type="entry name" value="ACP_syn_III_C"/>
</dbReference>
<feature type="active site" evidence="13">
    <location>
        <position position="289"/>
    </location>
</feature>
<evidence type="ECO:0000259" key="14">
    <source>
        <dbReference type="Pfam" id="PF08541"/>
    </source>
</evidence>
<evidence type="ECO:0000256" key="10">
    <source>
        <dbReference type="ARBA" id="ARBA00023268"/>
    </source>
</evidence>
<comment type="pathway">
    <text evidence="1 13">Lipid metabolism; fatty acid biosynthesis.</text>
</comment>
<evidence type="ECO:0000313" key="17">
    <source>
        <dbReference type="Proteomes" id="UP000216446"/>
    </source>
</evidence>
<dbReference type="NCBIfam" id="NF006829">
    <property type="entry name" value="PRK09352.1"/>
    <property type="match status" value="1"/>
</dbReference>
<feature type="active site" evidence="13">
    <location>
        <position position="119"/>
    </location>
</feature>
<dbReference type="SUPFAM" id="SSF53901">
    <property type="entry name" value="Thiolase-like"/>
    <property type="match status" value="1"/>
</dbReference>
<feature type="active site" evidence="13">
    <location>
        <position position="259"/>
    </location>
</feature>
<proteinExistence type="inferred from homology"/>
<evidence type="ECO:0000256" key="4">
    <source>
        <dbReference type="ARBA" id="ARBA00022490"/>
    </source>
</evidence>
<comment type="catalytic activity">
    <reaction evidence="12">
        <text>malonyl-[ACP] + acetyl-CoA + H(+) = 3-oxobutanoyl-[ACP] + CO2 + CoA</text>
        <dbReference type="Rhea" id="RHEA:12080"/>
        <dbReference type="Rhea" id="RHEA-COMP:9623"/>
        <dbReference type="Rhea" id="RHEA-COMP:9625"/>
        <dbReference type="ChEBI" id="CHEBI:15378"/>
        <dbReference type="ChEBI" id="CHEBI:16526"/>
        <dbReference type="ChEBI" id="CHEBI:57287"/>
        <dbReference type="ChEBI" id="CHEBI:57288"/>
        <dbReference type="ChEBI" id="CHEBI:78449"/>
        <dbReference type="ChEBI" id="CHEBI:78450"/>
        <dbReference type="EC" id="2.3.1.180"/>
    </reaction>
    <physiologicalReaction direction="left-to-right" evidence="12">
        <dbReference type="Rhea" id="RHEA:12081"/>
    </physiologicalReaction>
</comment>
<name>A0A259U2X8_9BACT</name>
<evidence type="ECO:0000259" key="15">
    <source>
        <dbReference type="Pfam" id="PF08545"/>
    </source>
</evidence>
<comment type="subcellular location">
    <subcellularLocation>
        <location evidence="13">Cytoplasm</location>
    </subcellularLocation>
</comment>
<keyword evidence="7 13" id="KW-0276">Fatty acid metabolism</keyword>
<dbReference type="Proteomes" id="UP000216446">
    <property type="component" value="Unassembled WGS sequence"/>
</dbReference>
<keyword evidence="10 13" id="KW-0511">Multifunctional enzyme</keyword>
<dbReference type="GO" id="GO:0033818">
    <property type="term" value="F:beta-ketoacyl-acyl-carrier-protein synthase III activity"/>
    <property type="evidence" value="ECO:0007669"/>
    <property type="project" value="UniProtKB-UniRule"/>
</dbReference>
<keyword evidence="6 13" id="KW-0808">Transferase</keyword>
<reference evidence="16 17" key="1">
    <citation type="submission" date="2016-11" db="EMBL/GenBank/DDBJ databases">
        <title>Study of marine rhodopsin-containing bacteria.</title>
        <authorList>
            <person name="Yoshizawa S."/>
            <person name="Kumagai Y."/>
            <person name="Kogure K."/>
        </authorList>
    </citation>
    <scope>NUCLEOTIDE SEQUENCE [LARGE SCALE GENOMIC DNA]</scope>
    <source>
        <strain evidence="16 17">SG-29</strain>
    </source>
</reference>
<evidence type="ECO:0000313" key="16">
    <source>
        <dbReference type="EMBL" id="OZC04207.1"/>
    </source>
</evidence>
<dbReference type="Pfam" id="PF08545">
    <property type="entry name" value="ACP_syn_III"/>
    <property type="match status" value="1"/>
</dbReference>
<comment type="domain">
    <text evidence="13">The last Arg residue of the ACP-binding site is essential for the weak association between ACP/AcpP and FabH.</text>
</comment>
<dbReference type="FunFam" id="3.40.47.10:FF:000004">
    <property type="entry name" value="3-oxoacyl-[acyl-carrier-protein] synthase 3"/>
    <property type="match status" value="1"/>
</dbReference>
<dbReference type="EMBL" id="MQWB01000001">
    <property type="protein sequence ID" value="OZC04207.1"/>
    <property type="molecule type" value="Genomic_DNA"/>
</dbReference>
<dbReference type="RefSeq" id="WP_094550424.1">
    <property type="nucleotide sequence ID" value="NZ_MQWB01000001.1"/>
</dbReference>
<dbReference type="InParanoid" id="A0A259U2X8"/>
<keyword evidence="11 13" id="KW-0012">Acyltransferase</keyword>
<dbReference type="HAMAP" id="MF_01815">
    <property type="entry name" value="FabH"/>
    <property type="match status" value="1"/>
</dbReference>
<evidence type="ECO:0000256" key="6">
    <source>
        <dbReference type="ARBA" id="ARBA00022679"/>
    </source>
</evidence>
<evidence type="ECO:0000256" key="2">
    <source>
        <dbReference type="ARBA" id="ARBA00008642"/>
    </source>
</evidence>
<feature type="region of interest" description="ACP-binding" evidence="13">
    <location>
        <begin position="260"/>
        <end position="264"/>
    </location>
</feature>
<dbReference type="AlphaFoldDB" id="A0A259U2X8"/>
<dbReference type="PANTHER" id="PTHR34069">
    <property type="entry name" value="3-OXOACYL-[ACYL-CARRIER-PROTEIN] SYNTHASE 3"/>
    <property type="match status" value="1"/>
</dbReference>
<comment type="subunit">
    <text evidence="13">Homodimer.</text>
</comment>
<keyword evidence="17" id="KW-1185">Reference proteome</keyword>
<dbReference type="Gene3D" id="3.40.47.10">
    <property type="match status" value="1"/>
</dbReference>